<comment type="subcellular location">
    <subcellularLocation>
        <location evidence="1">Cell membrane</location>
        <topology evidence="1">Multi-pass membrane protein</topology>
    </subcellularLocation>
</comment>
<feature type="transmembrane region" description="Helical" evidence="6">
    <location>
        <begin position="451"/>
        <end position="473"/>
    </location>
</feature>
<gene>
    <name evidence="7" type="ORF">QEH59_05150</name>
</gene>
<evidence type="ECO:0000256" key="5">
    <source>
        <dbReference type="ARBA" id="ARBA00023136"/>
    </source>
</evidence>
<keyword evidence="3 6" id="KW-0812">Transmembrane</keyword>
<dbReference type="InterPro" id="IPR050833">
    <property type="entry name" value="Poly_Biosynth_Transport"/>
</dbReference>
<feature type="transmembrane region" description="Helical" evidence="6">
    <location>
        <begin position="197"/>
        <end position="218"/>
    </location>
</feature>
<feature type="transmembrane region" description="Helical" evidence="6">
    <location>
        <begin position="139"/>
        <end position="157"/>
    </location>
</feature>
<dbReference type="EMBL" id="JARXIC010000006">
    <property type="protein sequence ID" value="MDQ8193798.1"/>
    <property type="molecule type" value="Genomic_DNA"/>
</dbReference>
<feature type="transmembrane region" description="Helical" evidence="6">
    <location>
        <begin position="323"/>
        <end position="346"/>
    </location>
</feature>
<evidence type="ECO:0000256" key="3">
    <source>
        <dbReference type="ARBA" id="ARBA00022692"/>
    </source>
</evidence>
<accession>A0ABU1AG89</accession>
<evidence type="ECO:0000256" key="4">
    <source>
        <dbReference type="ARBA" id="ARBA00022989"/>
    </source>
</evidence>
<keyword evidence="2" id="KW-1003">Cell membrane</keyword>
<dbReference type="PANTHER" id="PTHR30250:SF26">
    <property type="entry name" value="PSMA PROTEIN"/>
    <property type="match status" value="1"/>
</dbReference>
<feature type="transmembrane region" description="Helical" evidence="6">
    <location>
        <begin position="358"/>
        <end position="377"/>
    </location>
</feature>
<comment type="caution">
    <text evidence="7">The sequence shown here is derived from an EMBL/GenBank/DDBJ whole genome shotgun (WGS) entry which is preliminary data.</text>
</comment>
<dbReference type="RefSeq" id="WP_308984285.1">
    <property type="nucleotide sequence ID" value="NZ_JARXIC010000006.1"/>
</dbReference>
<feature type="transmembrane region" description="Helical" evidence="6">
    <location>
        <begin position="239"/>
        <end position="256"/>
    </location>
</feature>
<name>A0ABU1AG89_9BACT</name>
<dbReference type="Proteomes" id="UP001243717">
    <property type="component" value="Unassembled WGS sequence"/>
</dbReference>
<evidence type="ECO:0000313" key="7">
    <source>
        <dbReference type="EMBL" id="MDQ8193798.1"/>
    </source>
</evidence>
<dbReference type="InterPro" id="IPR002797">
    <property type="entry name" value="Polysacc_synth"/>
</dbReference>
<feature type="transmembrane region" description="Helical" evidence="6">
    <location>
        <begin position="418"/>
        <end position="439"/>
    </location>
</feature>
<keyword evidence="5 6" id="KW-0472">Membrane</keyword>
<evidence type="ECO:0000256" key="1">
    <source>
        <dbReference type="ARBA" id="ARBA00004651"/>
    </source>
</evidence>
<feature type="transmembrane region" description="Helical" evidence="6">
    <location>
        <begin position="97"/>
        <end position="127"/>
    </location>
</feature>
<feature type="transmembrane region" description="Helical" evidence="6">
    <location>
        <begin position="479"/>
        <end position="501"/>
    </location>
</feature>
<sequence length="507" mass="55080">MSELDTAAAPAAPPIWKRYFWRNTASNYIRTITRLLLGLILFRLLFSGLSEAEFGFWSLLWSLFGYGVLLDFGFGFTAQKAVAEKSATGEWGELSRLLSTMLWTFVGLAAVLGLFFLAIGGLFLNAIEVPDVDYGMYRLAYLIFFAGLALTFPFGLFPEVLRGLQRIDIANWLNTGSVVLNFIGIALALYVGASFPVIVFVSVITTLLPNVGALFVAMRRLPEVSLSPRLFDWRVVKSQMGFSIAAYLITFSNLLMAKSDQAVLGFTLGVGVIAAYQAGYKVAEMLNLFTIQLQDALSPAAAHMNASGDSAGLRELLLKTSKLTFLITTPLYGLCAVYLEALIQLLTGLESIESDTVLVGQILLFAVFSSQLTNSCAKRILMMCGYEKKLLGLSLVDGLANLGISIALAFSFGMVGVALGTLIPTVLVGWLLVLPMALRYLDLGMLDYCKFILAAAAPVVLFVLCLAATVYWLPIPEEGGFIALAIRGGLSAGPAFIWILFKLRKLM</sequence>
<evidence type="ECO:0000256" key="6">
    <source>
        <dbReference type="SAM" id="Phobius"/>
    </source>
</evidence>
<feature type="transmembrane region" description="Helical" evidence="6">
    <location>
        <begin position="389"/>
        <end position="412"/>
    </location>
</feature>
<proteinExistence type="predicted"/>
<dbReference type="PANTHER" id="PTHR30250">
    <property type="entry name" value="PST FAMILY PREDICTED COLANIC ACID TRANSPORTER"/>
    <property type="match status" value="1"/>
</dbReference>
<feature type="transmembrane region" description="Helical" evidence="6">
    <location>
        <begin position="27"/>
        <end position="46"/>
    </location>
</feature>
<feature type="transmembrane region" description="Helical" evidence="6">
    <location>
        <begin position="169"/>
        <end position="191"/>
    </location>
</feature>
<protein>
    <submittedName>
        <fullName evidence="7">Oligosaccharide flippase family protein</fullName>
    </submittedName>
</protein>
<feature type="transmembrane region" description="Helical" evidence="6">
    <location>
        <begin position="58"/>
        <end position="76"/>
    </location>
</feature>
<keyword evidence="8" id="KW-1185">Reference proteome</keyword>
<dbReference type="Pfam" id="PF01943">
    <property type="entry name" value="Polysacc_synt"/>
    <property type="match status" value="1"/>
</dbReference>
<evidence type="ECO:0000256" key="2">
    <source>
        <dbReference type="ARBA" id="ARBA00022475"/>
    </source>
</evidence>
<organism evidence="7 8">
    <name type="scientific">Thalassobacterium sedimentorum</name>
    <dbReference type="NCBI Taxonomy" id="3041258"/>
    <lineage>
        <taxon>Bacteria</taxon>
        <taxon>Pseudomonadati</taxon>
        <taxon>Verrucomicrobiota</taxon>
        <taxon>Opitutia</taxon>
        <taxon>Puniceicoccales</taxon>
        <taxon>Coraliomargaritaceae</taxon>
        <taxon>Thalassobacterium</taxon>
    </lineage>
</organism>
<reference evidence="7 8" key="1">
    <citation type="submission" date="2023-04" db="EMBL/GenBank/DDBJ databases">
        <title>A novel bacteria isolated from coastal sediment.</title>
        <authorList>
            <person name="Liu X.-J."/>
            <person name="Du Z.-J."/>
        </authorList>
    </citation>
    <scope>NUCLEOTIDE SEQUENCE [LARGE SCALE GENOMIC DNA]</scope>
    <source>
        <strain evidence="7 8">SDUM461004</strain>
    </source>
</reference>
<keyword evidence="4 6" id="KW-1133">Transmembrane helix</keyword>
<feature type="transmembrane region" description="Helical" evidence="6">
    <location>
        <begin position="262"/>
        <end position="280"/>
    </location>
</feature>
<evidence type="ECO:0000313" key="8">
    <source>
        <dbReference type="Proteomes" id="UP001243717"/>
    </source>
</evidence>